<reference evidence="1 2" key="1">
    <citation type="journal article" date="2022" name="Plant J.">
        <title>Chromosome-level genome of Camellia lanceoleosa provides a valuable resource for understanding genome evolution and self-incompatibility.</title>
        <authorList>
            <person name="Gong W."/>
            <person name="Xiao S."/>
            <person name="Wang L."/>
            <person name="Liao Z."/>
            <person name="Chang Y."/>
            <person name="Mo W."/>
            <person name="Hu G."/>
            <person name="Li W."/>
            <person name="Zhao G."/>
            <person name="Zhu H."/>
            <person name="Hu X."/>
            <person name="Ji K."/>
            <person name="Xiang X."/>
            <person name="Song Q."/>
            <person name="Yuan D."/>
            <person name="Jin S."/>
            <person name="Zhang L."/>
        </authorList>
    </citation>
    <scope>NUCLEOTIDE SEQUENCE [LARGE SCALE GENOMIC DNA]</scope>
    <source>
        <strain evidence="1">SQ_2022a</strain>
    </source>
</reference>
<comment type="caution">
    <text evidence="1">The sequence shown here is derived from an EMBL/GenBank/DDBJ whole genome shotgun (WGS) entry which is preliminary data.</text>
</comment>
<evidence type="ECO:0000313" key="1">
    <source>
        <dbReference type="EMBL" id="KAI8031517.1"/>
    </source>
</evidence>
<gene>
    <name evidence="1" type="ORF">LOK49_LG01G02367</name>
</gene>
<proteinExistence type="predicted"/>
<evidence type="ECO:0000313" key="2">
    <source>
        <dbReference type="Proteomes" id="UP001060215"/>
    </source>
</evidence>
<dbReference type="Proteomes" id="UP001060215">
    <property type="component" value="Chromosome 1"/>
</dbReference>
<name>A0ACC0J008_9ERIC</name>
<sequence length="191" mass="21548">MEHGSSPARRPEDGTRTKGYSTVTNQQNDQEEGDDAEQSPEEEDLLERHLRKKGNTLVSNVSASRSSREALSSPLSLKDCLESSILLPNDMVEVDSNTPTTIPSISLSKEEIIRIRDPWQNSLIVKLMGQSLGYTYLIDKLKSIWKSSGTFLGINLGNHFFLLKFQEMLELNKVLNEGPWFVARTFLAIRH</sequence>
<organism evidence="1 2">
    <name type="scientific">Camellia lanceoleosa</name>
    <dbReference type="NCBI Taxonomy" id="1840588"/>
    <lineage>
        <taxon>Eukaryota</taxon>
        <taxon>Viridiplantae</taxon>
        <taxon>Streptophyta</taxon>
        <taxon>Embryophyta</taxon>
        <taxon>Tracheophyta</taxon>
        <taxon>Spermatophyta</taxon>
        <taxon>Magnoliopsida</taxon>
        <taxon>eudicotyledons</taxon>
        <taxon>Gunneridae</taxon>
        <taxon>Pentapetalae</taxon>
        <taxon>asterids</taxon>
        <taxon>Ericales</taxon>
        <taxon>Theaceae</taxon>
        <taxon>Camellia</taxon>
    </lineage>
</organism>
<dbReference type="EMBL" id="CM045758">
    <property type="protein sequence ID" value="KAI8031517.1"/>
    <property type="molecule type" value="Genomic_DNA"/>
</dbReference>
<protein>
    <submittedName>
        <fullName evidence="1">Uncharacterized protein</fullName>
    </submittedName>
</protein>
<keyword evidence="2" id="KW-1185">Reference proteome</keyword>
<accession>A0ACC0J008</accession>